<accession>A0A9P0N3L6</accession>
<evidence type="ECO:0000313" key="2">
    <source>
        <dbReference type="Proteomes" id="UP001153321"/>
    </source>
</evidence>
<dbReference type="PANTHER" id="PTHR11257">
    <property type="entry name" value="CHEMOSENSORY PROTEIN-RELATED"/>
    <property type="match status" value="1"/>
</dbReference>
<organism evidence="1 2">
    <name type="scientific">Spodoptera littoralis</name>
    <name type="common">Egyptian cotton leafworm</name>
    <dbReference type="NCBI Taxonomy" id="7109"/>
    <lineage>
        <taxon>Eukaryota</taxon>
        <taxon>Metazoa</taxon>
        <taxon>Ecdysozoa</taxon>
        <taxon>Arthropoda</taxon>
        <taxon>Hexapoda</taxon>
        <taxon>Insecta</taxon>
        <taxon>Pterygota</taxon>
        <taxon>Neoptera</taxon>
        <taxon>Endopterygota</taxon>
        <taxon>Lepidoptera</taxon>
        <taxon>Glossata</taxon>
        <taxon>Ditrysia</taxon>
        <taxon>Noctuoidea</taxon>
        <taxon>Noctuidae</taxon>
        <taxon>Amphipyrinae</taxon>
        <taxon>Spodoptera</taxon>
    </lineage>
</organism>
<protein>
    <recommendedName>
        <fullName evidence="3">Chemosensory protein</fullName>
    </recommendedName>
</protein>
<dbReference type="Gene3D" id="1.10.2080.10">
    <property type="entry name" value="Insect odorant-binding protein A10/Ejaculatory bulb-specific protein 3"/>
    <property type="match status" value="1"/>
</dbReference>
<dbReference type="AlphaFoldDB" id="A0A9P0N3L6"/>
<dbReference type="InterPro" id="IPR036682">
    <property type="entry name" value="OS_D_A10/PebIII_sf"/>
</dbReference>
<evidence type="ECO:0000313" key="1">
    <source>
        <dbReference type="EMBL" id="CAH1640299.1"/>
    </source>
</evidence>
<dbReference type="PANTHER" id="PTHR11257:SF12">
    <property type="entry name" value="EJACULATORY BULB-SPECIFIC PROTEIN 3-RELATED"/>
    <property type="match status" value="1"/>
</dbReference>
<dbReference type="SUPFAM" id="SSF100910">
    <property type="entry name" value="Chemosensory protein Csp2"/>
    <property type="match status" value="1"/>
</dbReference>
<dbReference type="Proteomes" id="UP001153321">
    <property type="component" value="Chromosome 20"/>
</dbReference>
<name>A0A9P0N3L6_SPOLI</name>
<dbReference type="Pfam" id="PF03392">
    <property type="entry name" value="OS-D"/>
    <property type="match status" value="1"/>
</dbReference>
<gene>
    <name evidence="1" type="ORF">SPLIT_LOCUS5655</name>
</gene>
<sequence length="153" mass="17885">MTITHFEEAINRPAEKLNNYQATIKMKSMIVLCVLSVAALVVARPDDSHYTDRYDNVNLDEILSNRRLLVPYVKCILDQGKCAPDAKELKEHIREALENECGKCTETQKNGTRRVIEYLINNEEEYWNELTVKYDPERKYTAKYEKELKKIKA</sequence>
<keyword evidence="2" id="KW-1185">Reference proteome</keyword>
<proteinExistence type="predicted"/>
<dbReference type="EMBL" id="LR824551">
    <property type="protein sequence ID" value="CAH1640299.1"/>
    <property type="molecule type" value="Genomic_DNA"/>
</dbReference>
<dbReference type="InterPro" id="IPR005055">
    <property type="entry name" value="A10/PebIII"/>
</dbReference>
<evidence type="ECO:0008006" key="3">
    <source>
        <dbReference type="Google" id="ProtNLM"/>
    </source>
</evidence>
<reference evidence="1" key="1">
    <citation type="submission" date="2022-02" db="EMBL/GenBank/DDBJ databases">
        <authorList>
            <person name="King R."/>
        </authorList>
    </citation>
    <scope>NUCLEOTIDE SEQUENCE</scope>
</reference>